<keyword evidence="2" id="KW-1185">Reference proteome</keyword>
<proteinExistence type="predicted"/>
<evidence type="ECO:0000313" key="1">
    <source>
        <dbReference type="EMBL" id="SER97585.1"/>
    </source>
</evidence>
<organism evidence="1 2">
    <name type="scientific">Pedobacter rhizosphaerae</name>
    <dbReference type="NCBI Taxonomy" id="390241"/>
    <lineage>
        <taxon>Bacteria</taxon>
        <taxon>Pseudomonadati</taxon>
        <taxon>Bacteroidota</taxon>
        <taxon>Sphingobacteriia</taxon>
        <taxon>Sphingobacteriales</taxon>
        <taxon>Sphingobacteriaceae</taxon>
        <taxon>Pedobacter</taxon>
    </lineage>
</organism>
<name>A0A1H9TK36_9SPHI</name>
<accession>A0A1H9TK36</accession>
<evidence type="ECO:0000313" key="2">
    <source>
        <dbReference type="Proteomes" id="UP000199572"/>
    </source>
</evidence>
<gene>
    <name evidence="1" type="ORF">SAMN04488023_12340</name>
</gene>
<sequence>MLISFRGFTFVRKWFVFVQIKDICNLFPQSLKFATETSLKEFGFALAIILPLLYELRYWPPPYEDIGQILPIPFLV</sequence>
<protein>
    <submittedName>
        <fullName evidence="1">Uncharacterized protein</fullName>
    </submittedName>
</protein>
<dbReference type="AlphaFoldDB" id="A0A1H9TK36"/>
<dbReference type="EMBL" id="FOGG01000023">
    <property type="protein sequence ID" value="SER97585.1"/>
    <property type="molecule type" value="Genomic_DNA"/>
</dbReference>
<reference evidence="1 2" key="1">
    <citation type="submission" date="2016-10" db="EMBL/GenBank/DDBJ databases">
        <authorList>
            <person name="de Groot N.N."/>
        </authorList>
    </citation>
    <scope>NUCLEOTIDE SEQUENCE [LARGE SCALE GENOMIC DNA]</scope>
    <source>
        <strain evidence="1 2">DSM 18610</strain>
    </source>
</reference>
<dbReference type="Proteomes" id="UP000199572">
    <property type="component" value="Unassembled WGS sequence"/>
</dbReference>